<name>A0ABT0PQS4_9FLAO</name>
<evidence type="ECO:0000313" key="3">
    <source>
        <dbReference type="Proteomes" id="UP001203607"/>
    </source>
</evidence>
<reference evidence="2 3" key="1">
    <citation type="submission" date="2022-05" db="EMBL/GenBank/DDBJ databases">
        <authorList>
            <person name="Park J.-S."/>
        </authorList>
    </citation>
    <scope>NUCLEOTIDE SEQUENCE [LARGE SCALE GENOMIC DNA]</scope>
    <source>
        <strain evidence="2 3">2012CJ35-5</strain>
    </source>
</reference>
<dbReference type="Gene3D" id="3.10.129.10">
    <property type="entry name" value="Hotdog Thioesterase"/>
    <property type="match status" value="1"/>
</dbReference>
<dbReference type="InterPro" id="IPR029069">
    <property type="entry name" value="HotDog_dom_sf"/>
</dbReference>
<sequence>MDLDTIIKRLPYQDPFLFVDELMDISETGAQGTFQFKSDSAFYRGHFKEYPITPGVILTECCAQIGLVCLGIHLMDKLDVEQNKGQHQIAMSSTQMEFLKAVFPNETVRVVSEKEYFRFNKLKCRVKMYNAKDELVCRGVLSGMIILKSDGK</sequence>
<dbReference type="SUPFAM" id="SSF54637">
    <property type="entry name" value="Thioesterase/thiol ester dehydrase-isomerase"/>
    <property type="match status" value="1"/>
</dbReference>
<protein>
    <submittedName>
        <fullName evidence="2">Hydroxymyristoyl-ACP dehydratase</fullName>
    </submittedName>
</protein>
<keyword evidence="1" id="KW-0456">Lyase</keyword>
<comment type="caution">
    <text evidence="2">The sequence shown here is derived from an EMBL/GenBank/DDBJ whole genome shotgun (WGS) entry which is preliminary data.</text>
</comment>
<dbReference type="PANTHER" id="PTHR30272">
    <property type="entry name" value="3-HYDROXYACYL-[ACYL-CARRIER-PROTEIN] DEHYDRATASE"/>
    <property type="match status" value="1"/>
</dbReference>
<accession>A0ABT0PQS4</accession>
<dbReference type="PANTHER" id="PTHR30272:SF1">
    <property type="entry name" value="3-HYDROXYACYL-[ACYL-CARRIER-PROTEIN] DEHYDRATASE"/>
    <property type="match status" value="1"/>
</dbReference>
<dbReference type="Pfam" id="PF07977">
    <property type="entry name" value="FabA"/>
    <property type="match status" value="1"/>
</dbReference>
<dbReference type="RefSeq" id="WP_249656503.1">
    <property type="nucleotide sequence ID" value="NZ_JAMFMA010000001.1"/>
</dbReference>
<organism evidence="2 3">
    <name type="scientific">Flagellimonas spongiicola</name>
    <dbReference type="NCBI Taxonomy" id="2942208"/>
    <lineage>
        <taxon>Bacteria</taxon>
        <taxon>Pseudomonadati</taxon>
        <taxon>Bacteroidota</taxon>
        <taxon>Flavobacteriia</taxon>
        <taxon>Flavobacteriales</taxon>
        <taxon>Flavobacteriaceae</taxon>
        <taxon>Flagellimonas</taxon>
    </lineage>
</organism>
<dbReference type="EMBL" id="JAMFMA010000001">
    <property type="protein sequence ID" value="MCL6273326.1"/>
    <property type="molecule type" value="Genomic_DNA"/>
</dbReference>
<gene>
    <name evidence="2" type="ORF">M3P19_04855</name>
</gene>
<dbReference type="Proteomes" id="UP001203607">
    <property type="component" value="Unassembled WGS sequence"/>
</dbReference>
<evidence type="ECO:0000313" key="2">
    <source>
        <dbReference type="EMBL" id="MCL6273326.1"/>
    </source>
</evidence>
<dbReference type="CDD" id="cd00493">
    <property type="entry name" value="FabA_FabZ"/>
    <property type="match status" value="1"/>
</dbReference>
<evidence type="ECO:0000256" key="1">
    <source>
        <dbReference type="ARBA" id="ARBA00023239"/>
    </source>
</evidence>
<proteinExistence type="predicted"/>
<keyword evidence="3" id="KW-1185">Reference proteome</keyword>
<dbReference type="InterPro" id="IPR013114">
    <property type="entry name" value="FabA_FabZ"/>
</dbReference>